<reference evidence="4" key="1">
    <citation type="submission" date="2025-08" db="UniProtKB">
        <authorList>
            <consortium name="Ensembl"/>
        </authorList>
    </citation>
    <scope>IDENTIFICATION</scope>
</reference>
<dbReference type="Pfam" id="PF22985">
    <property type="entry name" value="KH_BICC1"/>
    <property type="match status" value="1"/>
</dbReference>
<dbReference type="PANTHER" id="PTHR10627:SF78">
    <property type="entry name" value="PROTEIN BICAUDAL C HOMOLOG 1"/>
    <property type="match status" value="1"/>
</dbReference>
<sequence>MEQLDVFISIKPKPKQPSKSVIVKSVERNALNMYEARKCLLGLETSGVTIATNPSTVSCPVGLSCPGLDILSSAGLGLTGLGLLGPTALSVNTSTAPNSLLNALNSSVSPLQSPGSGTPSPTLWASSLANTSATGFSGIPHLMIPSTAQATLTSILLSGVPNYSQNTPSPPPGLTPVDVHVNGMQSESKKNSASLNGHTSHIKYPTLSASSLGEAVLSTNHNDPSRQTNSHSTPEQVSTKSNTAEGCNDAFVEVGMPRSPSHSANTNDLKQMMSSSKQSCTKRQTVELLQGTKNSHLHTTERLLSDSELSASEGPVADKKAPGSERAAERAAAAQQNSERARLAPQSYVNMQAFDYEQKKLLATKAMLKKPVVTEVRTPTNTWSGLGFSKSMPAETIKELRRANHVSYKPSMATTYEGSSMSLSRSNSREHLGGGSESDNWRDRNGIGPATHSDFVSSIGSPKRKQNKSSKCSFVFWSEFLNRVFC</sequence>
<evidence type="ECO:0000256" key="1">
    <source>
        <dbReference type="ARBA" id="ARBA00022737"/>
    </source>
</evidence>
<dbReference type="GO" id="GO:0005737">
    <property type="term" value="C:cytoplasm"/>
    <property type="evidence" value="ECO:0007669"/>
    <property type="project" value="TreeGrafter"/>
</dbReference>
<keyword evidence="5" id="KW-1185">Reference proteome</keyword>
<name>A0A8D0GFC5_SPHPU</name>
<feature type="compositionally biased region" description="Basic and acidic residues" evidence="2">
    <location>
        <begin position="316"/>
        <end position="329"/>
    </location>
</feature>
<keyword evidence="1" id="KW-0677">Repeat</keyword>
<dbReference type="GeneTree" id="ENSGT00940000156276"/>
<feature type="region of interest" description="Disordered" evidence="2">
    <location>
        <begin position="291"/>
        <end position="344"/>
    </location>
</feature>
<evidence type="ECO:0000259" key="3">
    <source>
        <dbReference type="Pfam" id="PF22985"/>
    </source>
</evidence>
<proteinExistence type="predicted"/>
<dbReference type="Proteomes" id="UP000694392">
    <property type="component" value="Unplaced"/>
</dbReference>
<dbReference type="OMA" id="ASHTEFP"/>
<feature type="region of interest" description="Disordered" evidence="2">
    <location>
        <begin position="217"/>
        <end position="242"/>
    </location>
</feature>
<protein>
    <submittedName>
        <fullName evidence="4">BicC family RNA binding protein 1</fullName>
    </submittedName>
</protein>
<accession>A0A8D0GFC5</accession>
<dbReference type="InterPro" id="IPR054727">
    <property type="entry name" value="BICC1_KH"/>
</dbReference>
<evidence type="ECO:0000256" key="2">
    <source>
        <dbReference type="SAM" id="MobiDB-lite"/>
    </source>
</evidence>
<dbReference type="PANTHER" id="PTHR10627">
    <property type="entry name" value="SCP160"/>
    <property type="match status" value="1"/>
</dbReference>
<organism evidence="4 5">
    <name type="scientific">Sphenodon punctatus</name>
    <name type="common">Tuatara</name>
    <name type="synonym">Hatteria punctata</name>
    <dbReference type="NCBI Taxonomy" id="8508"/>
    <lineage>
        <taxon>Eukaryota</taxon>
        <taxon>Metazoa</taxon>
        <taxon>Chordata</taxon>
        <taxon>Craniata</taxon>
        <taxon>Vertebrata</taxon>
        <taxon>Euteleostomi</taxon>
        <taxon>Lepidosauria</taxon>
        <taxon>Sphenodontia</taxon>
        <taxon>Sphenodontidae</taxon>
        <taxon>Sphenodon</taxon>
    </lineage>
</organism>
<evidence type="ECO:0000313" key="4">
    <source>
        <dbReference type="Ensembl" id="ENSSPUP00000004456.1"/>
    </source>
</evidence>
<evidence type="ECO:0000313" key="5">
    <source>
        <dbReference type="Proteomes" id="UP000694392"/>
    </source>
</evidence>
<dbReference type="Ensembl" id="ENSSPUT00000004735.1">
    <property type="protein sequence ID" value="ENSSPUP00000004456.1"/>
    <property type="gene ID" value="ENSSPUG00000003423.1"/>
</dbReference>
<reference evidence="4" key="2">
    <citation type="submission" date="2025-09" db="UniProtKB">
        <authorList>
            <consortium name="Ensembl"/>
        </authorList>
    </citation>
    <scope>IDENTIFICATION</scope>
</reference>
<feature type="domain" description="Protein bicaudal C homolog 1 KH-like" evidence="3">
    <location>
        <begin position="1"/>
        <end position="48"/>
    </location>
</feature>
<dbReference type="AlphaFoldDB" id="A0A8D0GFC5"/>
<feature type="region of interest" description="Disordered" evidence="2">
    <location>
        <begin position="417"/>
        <end position="447"/>
    </location>
</feature>